<keyword evidence="12" id="KW-1185">Reference proteome</keyword>
<dbReference type="Pfam" id="PF00530">
    <property type="entry name" value="SRCR"/>
    <property type="match status" value="3"/>
</dbReference>
<evidence type="ECO:0000256" key="4">
    <source>
        <dbReference type="ARBA" id="ARBA00022737"/>
    </source>
</evidence>
<dbReference type="PRINTS" id="PR00258">
    <property type="entry name" value="SPERACTRCPTR"/>
</dbReference>
<keyword evidence="8" id="KW-0472">Membrane</keyword>
<dbReference type="PANTHER" id="PTHR48071:SF15">
    <property type="entry name" value="SRCR DOMAIN-CONTAINING PROTEIN"/>
    <property type="match status" value="1"/>
</dbReference>
<dbReference type="EMBL" id="JAYMGO010000004">
    <property type="protein sequence ID" value="KAL1275609.1"/>
    <property type="molecule type" value="Genomic_DNA"/>
</dbReference>
<evidence type="ECO:0000256" key="9">
    <source>
        <dbReference type="SAM" id="SignalP"/>
    </source>
</evidence>
<dbReference type="SMART" id="SM00202">
    <property type="entry name" value="SR"/>
    <property type="match status" value="3"/>
</dbReference>
<name>A0ABR3NF75_9TELE</name>
<accession>A0ABR3NF75</accession>
<gene>
    <name evidence="11" type="ORF">QQF64_035232</name>
</gene>
<evidence type="ECO:0000256" key="3">
    <source>
        <dbReference type="ARBA" id="ARBA00022729"/>
    </source>
</evidence>
<evidence type="ECO:0000256" key="7">
    <source>
        <dbReference type="PROSITE-ProRule" id="PRU00196"/>
    </source>
</evidence>
<comment type="caution">
    <text evidence="11">The sequence shown here is derived from an EMBL/GenBank/DDBJ whole genome shotgun (WGS) entry which is preliminary data.</text>
</comment>
<feature type="disulfide bond" evidence="7">
    <location>
        <begin position="62"/>
        <end position="123"/>
    </location>
</feature>
<feature type="disulfide bond" evidence="7">
    <location>
        <begin position="302"/>
        <end position="312"/>
    </location>
</feature>
<comment type="caution">
    <text evidence="7">Lacks conserved residue(s) required for the propagation of feature annotation.</text>
</comment>
<feature type="disulfide bond" evidence="7">
    <location>
        <begin position="93"/>
        <end position="103"/>
    </location>
</feature>
<evidence type="ECO:0000256" key="5">
    <source>
        <dbReference type="ARBA" id="ARBA00023157"/>
    </source>
</evidence>
<keyword evidence="6" id="KW-0325">Glycoprotein</keyword>
<keyword evidence="3 9" id="KW-0732">Signal</keyword>
<dbReference type="Gene3D" id="3.10.250.10">
    <property type="entry name" value="SRCR-like domain"/>
    <property type="match status" value="3"/>
</dbReference>
<feature type="domain" description="SRCR" evidence="10">
    <location>
        <begin position="135"/>
        <end position="232"/>
    </location>
</feature>
<evidence type="ECO:0000256" key="1">
    <source>
        <dbReference type="ARBA" id="ARBA00004613"/>
    </source>
</evidence>
<keyword evidence="8" id="KW-1133">Transmembrane helix</keyword>
<dbReference type="InterPro" id="IPR036772">
    <property type="entry name" value="SRCR-like_dom_sf"/>
</dbReference>
<evidence type="ECO:0000256" key="8">
    <source>
        <dbReference type="SAM" id="Phobius"/>
    </source>
</evidence>
<sequence>MESYLTLITLSSVLRLTTAGYTDILLMNGSDSCSGRVERQYLSKWGTVCDACWDMRAASVLCRQLNCGIAVSVVGSDWFGEGSGEIWADVFDCDGNETKLLECSISSWSRAECSHRRDVGVICSDSSLALHDGLVRFSGGRQCEGEVEVFIHQVWRRVLLDSWSLTESSVVCRQLGCGSVLNFYGSSSSSPDHSHECVTGFQCSGSEAHLGNCSSPQTLNCSSTQQLSITCLEFKEVRLTEGCEGNVEVFYNGSWGNVCWNHMDRDTASLICQELNCGRSGVLFDSVQRVGSAPNWLDKITCRPHDLSLWQCPSLPWGQNDCLEKEVAKITCSDEETRESPQSRLTCFNTPSPYQRQCTNLSVSITLATSASPPVTLPQTSPAASLSIPPVLVIVLGVVLLLLLVPLLILIQQNRVMRRALSKRRHRMTTEAIYEEIQHRHDHFTQRGSLISEELQYENDELHSEGDQEYDYVKNSKEDDSSMLGQLLLPFYIIYFQSLNL</sequence>
<feature type="disulfide bond" evidence="7">
    <location>
        <begin position="49"/>
        <end position="113"/>
    </location>
</feature>
<evidence type="ECO:0000259" key="10">
    <source>
        <dbReference type="PROSITE" id="PS50287"/>
    </source>
</evidence>
<keyword evidence="4" id="KW-0677">Repeat</keyword>
<dbReference type="Proteomes" id="UP001558613">
    <property type="component" value="Unassembled WGS sequence"/>
</dbReference>
<feature type="chain" id="PRO_5046224242" description="SRCR domain-containing protein" evidence="9">
    <location>
        <begin position="20"/>
        <end position="501"/>
    </location>
</feature>
<dbReference type="InterPro" id="IPR001190">
    <property type="entry name" value="SRCR"/>
</dbReference>
<feature type="signal peptide" evidence="9">
    <location>
        <begin position="1"/>
        <end position="19"/>
    </location>
</feature>
<keyword evidence="5 7" id="KW-1015">Disulfide bond</keyword>
<evidence type="ECO:0000256" key="2">
    <source>
        <dbReference type="ARBA" id="ARBA00022525"/>
    </source>
</evidence>
<dbReference type="SUPFAM" id="SSF56487">
    <property type="entry name" value="SRCR-like"/>
    <property type="match status" value="3"/>
</dbReference>
<keyword evidence="2" id="KW-0964">Secreted</keyword>
<keyword evidence="8" id="KW-0812">Transmembrane</keyword>
<reference evidence="11 12" key="1">
    <citation type="submission" date="2023-09" db="EMBL/GenBank/DDBJ databases">
        <authorList>
            <person name="Wang M."/>
        </authorList>
    </citation>
    <scope>NUCLEOTIDE SEQUENCE [LARGE SCALE GENOMIC DNA]</scope>
    <source>
        <strain evidence="11">GT-2023</strain>
        <tissue evidence="11">Liver</tissue>
    </source>
</reference>
<dbReference type="PROSITE" id="PS50287">
    <property type="entry name" value="SRCR_2"/>
    <property type="match status" value="3"/>
</dbReference>
<feature type="disulfide bond" evidence="7">
    <location>
        <begin position="203"/>
        <end position="213"/>
    </location>
</feature>
<feature type="transmembrane region" description="Helical" evidence="8">
    <location>
        <begin position="391"/>
        <end position="411"/>
    </location>
</feature>
<protein>
    <recommendedName>
        <fullName evidence="10">SRCR domain-containing protein</fullName>
    </recommendedName>
</protein>
<comment type="subcellular location">
    <subcellularLocation>
        <location evidence="1">Secreted</location>
    </subcellularLocation>
</comment>
<proteinExistence type="predicted"/>
<evidence type="ECO:0000313" key="12">
    <source>
        <dbReference type="Proteomes" id="UP001558613"/>
    </source>
</evidence>
<dbReference type="PANTHER" id="PTHR48071">
    <property type="entry name" value="SRCR DOMAIN-CONTAINING PROTEIN"/>
    <property type="match status" value="1"/>
</dbReference>
<evidence type="ECO:0000256" key="6">
    <source>
        <dbReference type="ARBA" id="ARBA00023180"/>
    </source>
</evidence>
<feature type="domain" description="SRCR" evidence="10">
    <location>
        <begin position="24"/>
        <end position="124"/>
    </location>
</feature>
<evidence type="ECO:0000313" key="11">
    <source>
        <dbReference type="EMBL" id="KAL1275609.1"/>
    </source>
</evidence>
<feature type="domain" description="SRCR" evidence="10">
    <location>
        <begin position="237"/>
        <end position="333"/>
    </location>
</feature>
<organism evidence="11 12">
    <name type="scientific">Cirrhinus molitorella</name>
    <name type="common">mud carp</name>
    <dbReference type="NCBI Taxonomy" id="172907"/>
    <lineage>
        <taxon>Eukaryota</taxon>
        <taxon>Metazoa</taxon>
        <taxon>Chordata</taxon>
        <taxon>Craniata</taxon>
        <taxon>Vertebrata</taxon>
        <taxon>Euteleostomi</taxon>
        <taxon>Actinopterygii</taxon>
        <taxon>Neopterygii</taxon>
        <taxon>Teleostei</taxon>
        <taxon>Ostariophysi</taxon>
        <taxon>Cypriniformes</taxon>
        <taxon>Cyprinidae</taxon>
        <taxon>Labeoninae</taxon>
        <taxon>Labeonini</taxon>
        <taxon>Cirrhinus</taxon>
    </lineage>
</organism>